<keyword evidence="3" id="KW-1185">Reference proteome</keyword>
<dbReference type="GO" id="GO:0003824">
    <property type="term" value="F:catalytic activity"/>
    <property type="evidence" value="ECO:0007669"/>
    <property type="project" value="UniProtKB-ARBA"/>
</dbReference>
<comment type="caution">
    <text evidence="2">The sequence shown here is derived from an EMBL/GenBank/DDBJ whole genome shotgun (WGS) entry which is preliminary data.</text>
</comment>
<protein>
    <recommendedName>
        <fullName evidence="4">Enoyl-CoA hydratase/carnithine racemase</fullName>
    </recommendedName>
</protein>
<evidence type="ECO:0008006" key="4">
    <source>
        <dbReference type="Google" id="ProtNLM"/>
    </source>
</evidence>
<dbReference type="eggNOG" id="COG1024">
    <property type="taxonomic scope" value="Bacteria"/>
</dbReference>
<dbReference type="InterPro" id="IPR001753">
    <property type="entry name" value="Enoyl-CoA_hydra/iso"/>
</dbReference>
<dbReference type="PANTHER" id="PTHR11941:SF54">
    <property type="entry name" value="ENOYL-COA HYDRATASE, MITOCHONDRIAL"/>
    <property type="match status" value="1"/>
</dbReference>
<gene>
    <name evidence="2" type="ORF">HMPREF9336_04259</name>
</gene>
<evidence type="ECO:0000313" key="3">
    <source>
        <dbReference type="Proteomes" id="UP000004816"/>
    </source>
</evidence>
<keyword evidence="1" id="KW-0812">Transmembrane</keyword>
<dbReference type="InterPro" id="IPR029045">
    <property type="entry name" value="ClpP/crotonase-like_dom_sf"/>
</dbReference>
<feature type="transmembrane region" description="Helical" evidence="1">
    <location>
        <begin position="417"/>
        <end position="435"/>
    </location>
</feature>
<keyword evidence="1" id="KW-0472">Membrane</keyword>
<evidence type="ECO:0000256" key="1">
    <source>
        <dbReference type="SAM" id="Phobius"/>
    </source>
</evidence>
<organism evidence="2 3">
    <name type="scientific">Segniliparus rugosus (strain ATCC BAA-974 / DSM 45345 / CCUG 50838 / CIP 108380 / JCM 13579 / CDC 945)</name>
    <dbReference type="NCBI Taxonomy" id="679197"/>
    <lineage>
        <taxon>Bacteria</taxon>
        <taxon>Bacillati</taxon>
        <taxon>Actinomycetota</taxon>
        <taxon>Actinomycetes</taxon>
        <taxon>Mycobacteriales</taxon>
        <taxon>Segniliparaceae</taxon>
        <taxon>Segniliparus</taxon>
    </lineage>
</organism>
<sequence>MDHLAFSSQRIATERVGRVLVVRFGNPPYHLFDERTNIEFAELMRRLSRDRSVGAVVLTGQADTLTHLDVRDVLEAVRLLPPLGYRSARAVAAAASLASGFRPVDRLLRGTPLRGAMLLPRVYGALRRITEMDKPVIAALNGTAVALGCVIALACDTRVAADGDYAIGLPESVAGILAGGGGTQQLIRTVGRAKALEMLLTGRLMTPREALAAGLVDRVVPPEELERTALAVAAELASRSPVVVRELKRLARHTQHKPAGAAMRMEAAGFIAAVTQPGTRVALAAMDSALRAAGAPPGRARKPRGGRTGEDIMREKTWKLLLLLLAAQFLLQGAWAAFDADGFSRTVADYGATNEHLVHDYAAASTTFGAALVRAVFQTRWRTPALATSAIWSALHGLSHIIDIAKPRHALTGPLEAILLVLSTAVFAALVAASARQDRADGAKAHGRTAAHQAKRKEI</sequence>
<proteinExistence type="predicted"/>
<dbReference type="AlphaFoldDB" id="U1M1Z5"/>
<name>U1M1Z5_SEGRC</name>
<dbReference type="RefSeq" id="WP_021030505.1">
    <property type="nucleotide sequence ID" value="NZ_KI391954.1"/>
</dbReference>
<dbReference type="PANTHER" id="PTHR11941">
    <property type="entry name" value="ENOYL-COA HYDRATASE-RELATED"/>
    <property type="match status" value="1"/>
</dbReference>
<evidence type="ECO:0000313" key="2">
    <source>
        <dbReference type="EMBL" id="ERG69115.1"/>
    </source>
</evidence>
<dbReference type="SUPFAM" id="SSF52096">
    <property type="entry name" value="ClpP/crotonase"/>
    <property type="match status" value="1"/>
</dbReference>
<keyword evidence="1" id="KW-1133">Transmembrane helix</keyword>
<dbReference type="OrthoDB" id="9775794at2"/>
<dbReference type="CDD" id="cd06558">
    <property type="entry name" value="crotonase-like"/>
    <property type="match status" value="1"/>
</dbReference>
<accession>U1M1Z5</accession>
<dbReference type="Pfam" id="PF00378">
    <property type="entry name" value="ECH_1"/>
    <property type="match status" value="1"/>
</dbReference>
<dbReference type="Gene3D" id="3.90.226.10">
    <property type="entry name" value="2-enoyl-CoA Hydratase, Chain A, domain 1"/>
    <property type="match status" value="1"/>
</dbReference>
<reference evidence="2 3" key="1">
    <citation type="journal article" date="2011" name="Stand. Genomic Sci.">
        <title>High quality draft genome sequence of Segniliparus rugosus CDC 945(T)= (ATCC BAA-974(T)).</title>
        <authorList>
            <person name="Earl A.M."/>
            <person name="Desjardins C.A."/>
            <person name="Fitzgerald M.G."/>
            <person name="Arachchi H.M."/>
            <person name="Zeng Q."/>
            <person name="Mehta T."/>
            <person name="Griggs A."/>
            <person name="Birren B.W."/>
            <person name="Toney N.C."/>
            <person name="Carr J."/>
            <person name="Posey J."/>
            <person name="Butler W.R."/>
        </authorList>
    </citation>
    <scope>NUCLEOTIDE SEQUENCE [LARGE SCALE GENOMIC DNA]</scope>
    <source>
        <strain evidence="3">ATCC BAA-974 / DSM 45345 / CCUG 50838 / CIP 108380 / JCM 13579 / CDC 945</strain>
    </source>
</reference>
<dbReference type="EMBL" id="ACZI02000003">
    <property type="protein sequence ID" value="ERG69115.1"/>
    <property type="molecule type" value="Genomic_DNA"/>
</dbReference>
<dbReference type="HOGENOM" id="CLU_595657_0_0_11"/>
<dbReference type="Proteomes" id="UP000004816">
    <property type="component" value="Unassembled WGS sequence"/>
</dbReference>
<dbReference type="STRING" id="679197.HMPREF9336_04259"/>
<dbReference type="GO" id="GO:0006635">
    <property type="term" value="P:fatty acid beta-oxidation"/>
    <property type="evidence" value="ECO:0007669"/>
    <property type="project" value="TreeGrafter"/>
</dbReference>